<dbReference type="Proteomes" id="UP000199045">
    <property type="component" value="Unassembled WGS sequence"/>
</dbReference>
<accession>A0A1G7VRC6</accession>
<sequence>MKKDEVIRIIRKRIFIRYSECPVLEDCKDIEVDIPVLPVPGNLFDGSFFLSEDQRARLSTQDIRLFVADVKHEFHDMVQYCIIVLQLLPAQTTPLNQSRN</sequence>
<dbReference type="OrthoDB" id="674308at2"/>
<protein>
    <submittedName>
        <fullName evidence="1">Uncharacterized protein</fullName>
    </submittedName>
</protein>
<proteinExistence type="predicted"/>
<evidence type="ECO:0000313" key="1">
    <source>
        <dbReference type="EMBL" id="SDG62366.1"/>
    </source>
</evidence>
<dbReference type="RefSeq" id="WP_089834892.1">
    <property type="nucleotide sequence ID" value="NZ_FNBN01000005.1"/>
</dbReference>
<dbReference type="AlphaFoldDB" id="A0A1G7VRC6"/>
<organism evidence="1 2">
    <name type="scientific">Chitinophaga filiformis</name>
    <name type="common">Myxococcus filiformis</name>
    <name type="synonym">Flexibacter filiformis</name>
    <dbReference type="NCBI Taxonomy" id="104663"/>
    <lineage>
        <taxon>Bacteria</taxon>
        <taxon>Pseudomonadati</taxon>
        <taxon>Bacteroidota</taxon>
        <taxon>Chitinophagia</taxon>
        <taxon>Chitinophagales</taxon>
        <taxon>Chitinophagaceae</taxon>
        <taxon>Chitinophaga</taxon>
    </lineage>
</organism>
<name>A0A1G7VRC6_CHIFI</name>
<gene>
    <name evidence="1" type="ORF">SAMN04488121_105239</name>
</gene>
<dbReference type="EMBL" id="FNBN01000005">
    <property type="protein sequence ID" value="SDG62366.1"/>
    <property type="molecule type" value="Genomic_DNA"/>
</dbReference>
<evidence type="ECO:0000313" key="2">
    <source>
        <dbReference type="Proteomes" id="UP000199045"/>
    </source>
</evidence>
<reference evidence="1 2" key="1">
    <citation type="submission" date="2016-10" db="EMBL/GenBank/DDBJ databases">
        <authorList>
            <person name="de Groot N.N."/>
        </authorList>
    </citation>
    <scope>NUCLEOTIDE SEQUENCE [LARGE SCALE GENOMIC DNA]</scope>
    <source>
        <strain evidence="1 2">DSM 527</strain>
    </source>
</reference>